<keyword evidence="3" id="KW-1185">Reference proteome</keyword>
<name>A0A2B7XIT8_9EURO</name>
<evidence type="ECO:0000256" key="1">
    <source>
        <dbReference type="SAM" id="SignalP"/>
    </source>
</evidence>
<dbReference type="Proteomes" id="UP000223968">
    <property type="component" value="Unassembled WGS sequence"/>
</dbReference>
<sequence length="113" mass="12444">MHFEKALALFSFCSGALSFEIRVYPRPDCFGTGSEVINVWDNTCRDSNVPDTESFEVVTYGAKRQKAAAYSDGMCTPTNDWTDWWADGGDNAFKKGNCINLGYTANAFGSRSA</sequence>
<organism evidence="2 3">
    <name type="scientific">Helicocarpus griseus UAMH5409</name>
    <dbReference type="NCBI Taxonomy" id="1447875"/>
    <lineage>
        <taxon>Eukaryota</taxon>
        <taxon>Fungi</taxon>
        <taxon>Dikarya</taxon>
        <taxon>Ascomycota</taxon>
        <taxon>Pezizomycotina</taxon>
        <taxon>Eurotiomycetes</taxon>
        <taxon>Eurotiomycetidae</taxon>
        <taxon>Onygenales</taxon>
        <taxon>Ajellomycetaceae</taxon>
        <taxon>Helicocarpus</taxon>
    </lineage>
</organism>
<evidence type="ECO:0000313" key="3">
    <source>
        <dbReference type="Proteomes" id="UP000223968"/>
    </source>
</evidence>
<protein>
    <submittedName>
        <fullName evidence="2">Uncharacterized protein</fullName>
    </submittedName>
</protein>
<dbReference type="OrthoDB" id="3598923at2759"/>
<comment type="caution">
    <text evidence="2">The sequence shown here is derived from an EMBL/GenBank/DDBJ whole genome shotgun (WGS) entry which is preliminary data.</text>
</comment>
<gene>
    <name evidence="2" type="ORF">AJ79_04784</name>
</gene>
<dbReference type="EMBL" id="PDNB01000070">
    <property type="protein sequence ID" value="PGH11644.1"/>
    <property type="molecule type" value="Genomic_DNA"/>
</dbReference>
<feature type="signal peptide" evidence="1">
    <location>
        <begin position="1"/>
        <end position="18"/>
    </location>
</feature>
<keyword evidence="1" id="KW-0732">Signal</keyword>
<reference evidence="2 3" key="1">
    <citation type="submission" date="2017-10" db="EMBL/GenBank/DDBJ databases">
        <title>Comparative genomics in systemic dimorphic fungi from Ajellomycetaceae.</title>
        <authorList>
            <person name="Munoz J.F."/>
            <person name="Mcewen J.G."/>
            <person name="Clay O.K."/>
            <person name="Cuomo C.A."/>
        </authorList>
    </citation>
    <scope>NUCLEOTIDE SEQUENCE [LARGE SCALE GENOMIC DNA]</scope>
    <source>
        <strain evidence="2 3">UAMH5409</strain>
    </source>
</reference>
<dbReference type="AlphaFoldDB" id="A0A2B7XIT8"/>
<feature type="chain" id="PRO_5013197027" evidence="1">
    <location>
        <begin position="19"/>
        <end position="113"/>
    </location>
</feature>
<proteinExistence type="predicted"/>
<accession>A0A2B7XIT8</accession>
<evidence type="ECO:0000313" key="2">
    <source>
        <dbReference type="EMBL" id="PGH11644.1"/>
    </source>
</evidence>